<evidence type="ECO:0000313" key="2">
    <source>
        <dbReference type="EMBL" id="CAJ1495647.1"/>
    </source>
</evidence>
<keyword evidence="3" id="KW-1185">Reference proteome</keyword>
<proteinExistence type="predicted"/>
<accession>A0ABM9LAD8</accession>
<feature type="signal peptide" evidence="1">
    <location>
        <begin position="1"/>
        <end position="28"/>
    </location>
</feature>
<dbReference type="Proteomes" id="UP001190465">
    <property type="component" value="Chromosome"/>
</dbReference>
<gene>
    <name evidence="2" type="ORF">MU0053_000449</name>
</gene>
<protein>
    <submittedName>
        <fullName evidence="2">Hemophore-related protein</fullName>
    </submittedName>
</protein>
<organism evidence="2 3">
    <name type="scientific">[Mycobacterium] burgundiense</name>
    <dbReference type="NCBI Taxonomy" id="3064286"/>
    <lineage>
        <taxon>Bacteria</taxon>
        <taxon>Bacillati</taxon>
        <taxon>Actinomycetota</taxon>
        <taxon>Actinomycetes</taxon>
        <taxon>Mycobacteriales</taxon>
        <taxon>Mycobacteriaceae</taxon>
        <taxon>Mycolicibacterium</taxon>
    </lineage>
</organism>
<feature type="chain" id="PRO_5045390025" evidence="1">
    <location>
        <begin position="29"/>
        <end position="109"/>
    </location>
</feature>
<dbReference type="InterPro" id="IPR016572">
    <property type="entry name" value="UCP010611"/>
</dbReference>
<evidence type="ECO:0000256" key="1">
    <source>
        <dbReference type="SAM" id="SignalP"/>
    </source>
</evidence>
<sequence length="109" mass="11338">MKASLTRLTVTVAGLGLALTAGAGIATAAPLDSMVNTTCSYPQVMSALNAQDSAAAAQFNASSGPSMLQQFLGAPPPQRRQMANMLANYPANQPYLGLIEQVFNTCNNF</sequence>
<dbReference type="EMBL" id="OY726397">
    <property type="protein sequence ID" value="CAJ1495647.1"/>
    <property type="molecule type" value="Genomic_DNA"/>
</dbReference>
<name>A0ABM9LAD8_9MYCO</name>
<evidence type="ECO:0000313" key="3">
    <source>
        <dbReference type="Proteomes" id="UP001190465"/>
    </source>
</evidence>
<dbReference type="NCBIfam" id="TIGR04529">
    <property type="entry name" value="MTB_hemophore"/>
    <property type="match status" value="1"/>
</dbReference>
<dbReference type="InterPro" id="IPR032407">
    <property type="entry name" value="MHB"/>
</dbReference>
<keyword evidence="1" id="KW-0732">Signal</keyword>
<reference evidence="2 3" key="1">
    <citation type="submission" date="2023-08" db="EMBL/GenBank/DDBJ databases">
        <authorList>
            <person name="Folkvardsen B D."/>
            <person name="Norman A."/>
        </authorList>
    </citation>
    <scope>NUCLEOTIDE SEQUENCE [LARGE SCALE GENOMIC DNA]</scope>
    <source>
        <strain evidence="2 3">Mu0053</strain>
    </source>
</reference>
<dbReference type="PIRSF" id="PIRSF010611">
    <property type="entry name" value="UCP010611"/>
    <property type="match status" value="1"/>
</dbReference>